<name>A0A1X6NU66_PORUM</name>
<dbReference type="AlphaFoldDB" id="A0A1X6NU66"/>
<evidence type="ECO:0000313" key="2">
    <source>
        <dbReference type="Proteomes" id="UP000218209"/>
    </source>
</evidence>
<evidence type="ECO:0000313" key="1">
    <source>
        <dbReference type="EMBL" id="OSX72050.1"/>
    </source>
</evidence>
<proteinExistence type="predicted"/>
<reference evidence="1 2" key="1">
    <citation type="submission" date="2017-03" db="EMBL/GenBank/DDBJ databases">
        <title>WGS assembly of Porphyra umbilicalis.</title>
        <authorList>
            <person name="Brawley S.H."/>
            <person name="Blouin N.A."/>
            <person name="Ficko-Blean E."/>
            <person name="Wheeler G.L."/>
            <person name="Lohr M."/>
            <person name="Goodson H.V."/>
            <person name="Jenkins J.W."/>
            <person name="Blaby-Haas C.E."/>
            <person name="Helliwell K.E."/>
            <person name="Chan C."/>
            <person name="Marriage T."/>
            <person name="Bhattacharya D."/>
            <person name="Klein A.S."/>
            <person name="Badis Y."/>
            <person name="Brodie J."/>
            <person name="Cao Y."/>
            <person name="Collen J."/>
            <person name="Dittami S.M."/>
            <person name="Gachon C.M."/>
            <person name="Green B.R."/>
            <person name="Karpowicz S."/>
            <person name="Kim J.W."/>
            <person name="Kudahl U."/>
            <person name="Lin S."/>
            <person name="Michel G."/>
            <person name="Mittag M."/>
            <person name="Olson B.J."/>
            <person name="Pangilinan J."/>
            <person name="Peng Y."/>
            <person name="Qiu H."/>
            <person name="Shu S."/>
            <person name="Singer J.T."/>
            <person name="Smith A.G."/>
            <person name="Sprecher B.N."/>
            <person name="Wagner V."/>
            <person name="Wang W."/>
            <person name="Wang Z.-Y."/>
            <person name="Yan J."/>
            <person name="Yarish C."/>
            <person name="Zoeuner-Riek S."/>
            <person name="Zhuang Y."/>
            <person name="Zou Y."/>
            <person name="Lindquist E.A."/>
            <person name="Grimwood J."/>
            <person name="Barry K."/>
            <person name="Rokhsar D.S."/>
            <person name="Schmutz J."/>
            <person name="Stiller J.W."/>
            <person name="Grossman A.R."/>
            <person name="Prochnik S.E."/>
        </authorList>
    </citation>
    <scope>NUCLEOTIDE SEQUENCE [LARGE SCALE GENOMIC DNA]</scope>
    <source>
        <strain evidence="1">4086291</strain>
    </source>
</reference>
<dbReference type="Proteomes" id="UP000218209">
    <property type="component" value="Unassembled WGS sequence"/>
</dbReference>
<accession>A0A1X6NU66</accession>
<keyword evidence="2" id="KW-1185">Reference proteome</keyword>
<protein>
    <submittedName>
        <fullName evidence="1">Uncharacterized protein</fullName>
    </submittedName>
</protein>
<dbReference type="EMBL" id="KV919088">
    <property type="protein sequence ID" value="OSX72050.1"/>
    <property type="molecule type" value="Genomic_DNA"/>
</dbReference>
<gene>
    <name evidence="1" type="ORF">BU14_0475s0003</name>
</gene>
<sequence length="61" mass="6794">MHFPHLFFRGEGAQVESLPCCRSWVASFPLAGSFCWPRTRTAIVGHICVGLTGFCRSRHDG</sequence>
<organism evidence="1 2">
    <name type="scientific">Porphyra umbilicalis</name>
    <name type="common">Purple laver</name>
    <name type="synonym">Red alga</name>
    <dbReference type="NCBI Taxonomy" id="2786"/>
    <lineage>
        <taxon>Eukaryota</taxon>
        <taxon>Rhodophyta</taxon>
        <taxon>Bangiophyceae</taxon>
        <taxon>Bangiales</taxon>
        <taxon>Bangiaceae</taxon>
        <taxon>Porphyra</taxon>
    </lineage>
</organism>